<sequence>MHLHLEKRENHAVEAYSENEIKINAITYQKSLIVSQDAILSELSLQSIQEIDENFINRLIEFSPEVIIIGHSQPGHFLSAKLISQLSKQRIGIECMSIGAACRTYNVLLNERAVVAVFIF</sequence>
<dbReference type="PATRIC" id="fig|454.4.peg.1722"/>
<reference evidence="2 4" key="2">
    <citation type="submission" date="2019-03" db="EMBL/GenBank/DDBJ databases">
        <title>Diverse conjugative elements silence natural transformation in Legionella species.</title>
        <authorList>
            <person name="Durieux I."/>
            <person name="Ginevra C."/>
            <person name="Attaiech L."/>
            <person name="Picq K."/>
            <person name="Juan P.A."/>
            <person name="Jarraud S."/>
            <person name="Charpentier X."/>
        </authorList>
    </citation>
    <scope>NUCLEOTIDE SEQUENCE [LARGE SCALE GENOMIC DNA]</scope>
    <source>
        <strain evidence="2 4">HL-0427-4011</strain>
    </source>
</reference>
<evidence type="ECO:0000313" key="4">
    <source>
        <dbReference type="Proteomes" id="UP000295517"/>
    </source>
</evidence>
<evidence type="ECO:0000313" key="2">
    <source>
        <dbReference type="EMBL" id="QBR84206.1"/>
    </source>
</evidence>
<evidence type="ECO:0000313" key="1">
    <source>
        <dbReference type="EMBL" id="KTD21472.1"/>
    </source>
</evidence>
<dbReference type="Proteomes" id="UP000295517">
    <property type="component" value="Chromosome"/>
</dbReference>
<dbReference type="Gene3D" id="3.40.1230.10">
    <property type="entry name" value="MTH938-like"/>
    <property type="match status" value="1"/>
</dbReference>
<evidence type="ECO:0000313" key="3">
    <source>
        <dbReference type="Proteomes" id="UP000054761"/>
    </source>
</evidence>
<accession>A0A0W0VMU1</accession>
<dbReference type="PANTHER" id="PTHR21192:SF2">
    <property type="entry name" value="NADH DEHYDROGENASE [UBIQUINONE] 1 ALPHA SUBCOMPLEX ASSEMBLY FACTOR 3"/>
    <property type="match status" value="1"/>
</dbReference>
<protein>
    <submittedName>
        <fullName evidence="1">Uncharacterized protein</fullName>
    </submittedName>
</protein>
<dbReference type="InterPro" id="IPR036748">
    <property type="entry name" value="MTH938-like_sf"/>
</dbReference>
<keyword evidence="3" id="KW-1185">Reference proteome</keyword>
<dbReference type="OrthoDB" id="9800373at2"/>
<gene>
    <name evidence="2" type="ORF">E3983_07435</name>
    <name evidence="1" type="ORF">Lisr_1581</name>
</gene>
<dbReference type="RefSeq" id="WP_058501932.1">
    <property type="nucleotide sequence ID" value="NZ_CAAAJA010000026.1"/>
</dbReference>
<organism evidence="1 3">
    <name type="scientific">Legionella israelensis</name>
    <dbReference type="NCBI Taxonomy" id="454"/>
    <lineage>
        <taxon>Bacteria</taxon>
        <taxon>Pseudomonadati</taxon>
        <taxon>Pseudomonadota</taxon>
        <taxon>Gammaproteobacteria</taxon>
        <taxon>Legionellales</taxon>
        <taxon>Legionellaceae</taxon>
        <taxon>Legionella</taxon>
    </lineage>
</organism>
<dbReference type="InterPro" id="IPR007523">
    <property type="entry name" value="NDUFAF3/AAMDC"/>
</dbReference>
<reference evidence="1 3" key="1">
    <citation type="submission" date="2015-11" db="EMBL/GenBank/DDBJ databases">
        <title>Genomic analysis of 38 Legionella species identifies large and diverse effector repertoires.</title>
        <authorList>
            <person name="Burstein D."/>
            <person name="Amaro F."/>
            <person name="Zusman T."/>
            <person name="Lifshitz Z."/>
            <person name="Cohen O."/>
            <person name="Gilbert J.A."/>
            <person name="Pupko T."/>
            <person name="Shuman H.A."/>
            <person name="Segal G."/>
        </authorList>
    </citation>
    <scope>NUCLEOTIDE SEQUENCE [LARGE SCALE GENOMIC DNA]</scope>
    <source>
        <strain evidence="1 3">Bercovier 4</strain>
    </source>
</reference>
<dbReference type="STRING" id="454.Lisr_1581"/>
<dbReference type="Proteomes" id="UP000054761">
    <property type="component" value="Unassembled WGS sequence"/>
</dbReference>
<name>A0A0W0VMU1_9GAMM</name>
<dbReference type="EMBL" id="CP038254">
    <property type="protein sequence ID" value="QBR84206.1"/>
    <property type="molecule type" value="Genomic_DNA"/>
</dbReference>
<dbReference type="Pfam" id="PF04430">
    <property type="entry name" value="DUF498"/>
    <property type="match status" value="1"/>
</dbReference>
<dbReference type="AlphaFoldDB" id="A0A0W0VMU1"/>
<dbReference type="EMBL" id="LNYH01000093">
    <property type="protein sequence ID" value="KTD21472.1"/>
    <property type="molecule type" value="Genomic_DNA"/>
</dbReference>
<proteinExistence type="predicted"/>
<dbReference type="SUPFAM" id="SSF64076">
    <property type="entry name" value="MTH938-like"/>
    <property type="match status" value="1"/>
</dbReference>
<dbReference type="PANTHER" id="PTHR21192">
    <property type="entry name" value="NUCLEAR PROTEIN E3-3"/>
    <property type="match status" value="1"/>
</dbReference>